<name>A0A183FNP2_HELPZ</name>
<reference evidence="4" key="2">
    <citation type="submission" date="2019-09" db="UniProtKB">
        <authorList>
            <consortium name="WormBaseParasite"/>
        </authorList>
    </citation>
    <scope>IDENTIFICATION</scope>
</reference>
<evidence type="ECO:0000313" key="2">
    <source>
        <dbReference type="EMBL" id="VDO79414.1"/>
    </source>
</evidence>
<proteinExistence type="predicted"/>
<dbReference type="Proteomes" id="UP000050761">
    <property type="component" value="Unassembled WGS sequence"/>
</dbReference>
<sequence length="131" mass="13777">MGDFSQELASVVANTLTVSSESAPLGEFGPLMSRSRKGGSEASNSSRPIPALDGGEPDRAVPSVAVSSSGSAPTIIIRPAAPFRQRQSVDAPPYVVITAYQPFCDSMECNVQMTLFYGMGEIVKIHGNVND</sequence>
<organism evidence="3 4">
    <name type="scientific">Heligmosomoides polygyrus</name>
    <name type="common">Parasitic roundworm</name>
    <dbReference type="NCBI Taxonomy" id="6339"/>
    <lineage>
        <taxon>Eukaryota</taxon>
        <taxon>Metazoa</taxon>
        <taxon>Ecdysozoa</taxon>
        <taxon>Nematoda</taxon>
        <taxon>Chromadorea</taxon>
        <taxon>Rhabditida</taxon>
        <taxon>Rhabditina</taxon>
        <taxon>Rhabditomorpha</taxon>
        <taxon>Strongyloidea</taxon>
        <taxon>Heligmosomidae</taxon>
        <taxon>Heligmosomoides</taxon>
    </lineage>
</organism>
<protein>
    <submittedName>
        <fullName evidence="2 4">Uncharacterized protein</fullName>
    </submittedName>
</protein>
<evidence type="ECO:0000313" key="3">
    <source>
        <dbReference type="Proteomes" id="UP000050761"/>
    </source>
</evidence>
<dbReference type="EMBL" id="UZAH01026356">
    <property type="protein sequence ID" value="VDO79414.1"/>
    <property type="molecule type" value="Genomic_DNA"/>
</dbReference>
<gene>
    <name evidence="2" type="ORF">HPBE_LOCUS9144</name>
</gene>
<feature type="compositionally biased region" description="Low complexity" evidence="1">
    <location>
        <begin position="60"/>
        <end position="70"/>
    </location>
</feature>
<accession>A0A183FNP2</accession>
<dbReference type="WBParaSite" id="HPBE_0000914301-mRNA-1">
    <property type="protein sequence ID" value="HPBE_0000914301-mRNA-1"/>
    <property type="gene ID" value="HPBE_0000914301"/>
</dbReference>
<keyword evidence="3" id="KW-1185">Reference proteome</keyword>
<evidence type="ECO:0000256" key="1">
    <source>
        <dbReference type="SAM" id="MobiDB-lite"/>
    </source>
</evidence>
<accession>A0A3P7Z4Y7</accession>
<reference evidence="2 3" key="1">
    <citation type="submission" date="2018-11" db="EMBL/GenBank/DDBJ databases">
        <authorList>
            <consortium name="Pathogen Informatics"/>
        </authorList>
    </citation>
    <scope>NUCLEOTIDE SEQUENCE [LARGE SCALE GENOMIC DNA]</scope>
</reference>
<evidence type="ECO:0000313" key="4">
    <source>
        <dbReference type="WBParaSite" id="HPBE_0000914301-mRNA-1"/>
    </source>
</evidence>
<feature type="region of interest" description="Disordered" evidence="1">
    <location>
        <begin position="22"/>
        <end position="70"/>
    </location>
</feature>
<dbReference type="AlphaFoldDB" id="A0A183FNP2"/>